<keyword evidence="1" id="KW-0547">Nucleotide-binding</keyword>
<sequence>MHFDGKQFRNLVDFDNLLVVDEKGTIIFYDLADLSTLQELGFRPEEFLGKNITTLYNNLNKQNSTLMQVLQTGESLCNVKQELASKKGNTVWSINSSYPIMENGKIVGAIEFSKHYYSKDSMHSLDKYASHKLYRKNNTIYTMDDIITVNPQMEAIKVKIQKIAKTGSTVLIYGKTGTGKEVVAQSIHNLSNRYGKPFISLNCGAIPANLLEGTLFGTTKGSFTDSQDMPGLFELADGGTLFLDEINSLDVNLQVKLLKAIEEKAVRRVGGKKNIHLDIRVISATNEDPERLLADKRLREDLYYRLGVVQIDLPTLAERKEDIALLLSHYVRFYNNNMNMTIEGFEPDAWECFLRYDWPGNIRELKNAVETAYNQAVTDRITIEDIPRRIRRVAESHKLVPVQEMPNPELSLKEAVDEYEKSLIEREWRTSTGKIAETARRLGISKQLLKYKLDKYRLR</sequence>
<evidence type="ECO:0000256" key="1">
    <source>
        <dbReference type="ARBA" id="ARBA00022741"/>
    </source>
</evidence>
<dbReference type="FunFam" id="3.40.50.300:FF:000006">
    <property type="entry name" value="DNA-binding transcriptional regulator NtrC"/>
    <property type="match status" value="1"/>
</dbReference>
<dbReference type="InterPro" id="IPR002078">
    <property type="entry name" value="Sigma_54_int"/>
</dbReference>
<gene>
    <name evidence="7" type="ORF">EDM59_04880</name>
</gene>
<dbReference type="SUPFAM" id="SSF52540">
    <property type="entry name" value="P-loop containing nucleoside triphosphate hydrolases"/>
    <property type="match status" value="1"/>
</dbReference>
<keyword evidence="2" id="KW-0067">ATP-binding</keyword>
<dbReference type="InterPro" id="IPR000014">
    <property type="entry name" value="PAS"/>
</dbReference>
<dbReference type="Pfam" id="PF13426">
    <property type="entry name" value="PAS_9"/>
    <property type="match status" value="1"/>
</dbReference>
<dbReference type="SMART" id="SM00382">
    <property type="entry name" value="AAA"/>
    <property type="match status" value="1"/>
</dbReference>
<dbReference type="GO" id="GO:0003677">
    <property type="term" value="F:DNA binding"/>
    <property type="evidence" value="ECO:0007669"/>
    <property type="project" value="UniProtKB-KW"/>
</dbReference>
<evidence type="ECO:0000313" key="7">
    <source>
        <dbReference type="EMBL" id="RNB88457.1"/>
    </source>
</evidence>
<dbReference type="SUPFAM" id="SSF46689">
    <property type="entry name" value="Homeodomain-like"/>
    <property type="match status" value="1"/>
</dbReference>
<protein>
    <submittedName>
        <fullName evidence="7">PAS domain-containing protein</fullName>
    </submittedName>
</protein>
<dbReference type="InterPro" id="IPR035965">
    <property type="entry name" value="PAS-like_dom_sf"/>
</dbReference>
<reference evidence="7 8" key="1">
    <citation type="submission" date="2018-10" db="EMBL/GenBank/DDBJ databases">
        <title>Phylogenomics of Brevibacillus.</title>
        <authorList>
            <person name="Dunlap C."/>
        </authorList>
    </citation>
    <scope>NUCLEOTIDE SEQUENCE [LARGE SCALE GENOMIC DNA]</scope>
    <source>
        <strain evidence="7 8">JCM 15774</strain>
    </source>
</reference>
<keyword evidence="4" id="KW-0238">DNA-binding</keyword>
<dbReference type="GO" id="GO:0005524">
    <property type="term" value="F:ATP binding"/>
    <property type="evidence" value="ECO:0007669"/>
    <property type="project" value="UniProtKB-KW"/>
</dbReference>
<accession>A0A3M8DN91</accession>
<dbReference type="Pfam" id="PF00158">
    <property type="entry name" value="Sigma54_activat"/>
    <property type="match status" value="1"/>
</dbReference>
<evidence type="ECO:0000256" key="5">
    <source>
        <dbReference type="ARBA" id="ARBA00023163"/>
    </source>
</evidence>
<evidence type="ECO:0000259" key="6">
    <source>
        <dbReference type="PROSITE" id="PS50045"/>
    </source>
</evidence>
<dbReference type="InterPro" id="IPR058031">
    <property type="entry name" value="AAA_lid_NorR"/>
</dbReference>
<dbReference type="Gene3D" id="3.40.50.300">
    <property type="entry name" value="P-loop containing nucleotide triphosphate hydrolases"/>
    <property type="match status" value="1"/>
</dbReference>
<organism evidence="7 8">
    <name type="scientific">Brevibacillus nitrificans</name>
    <dbReference type="NCBI Taxonomy" id="651560"/>
    <lineage>
        <taxon>Bacteria</taxon>
        <taxon>Bacillati</taxon>
        <taxon>Bacillota</taxon>
        <taxon>Bacilli</taxon>
        <taxon>Bacillales</taxon>
        <taxon>Paenibacillaceae</taxon>
        <taxon>Brevibacillus</taxon>
    </lineage>
</organism>
<dbReference type="PANTHER" id="PTHR32071:SF74">
    <property type="entry name" value="TRANSCRIPTIONAL ACTIVATOR ROCR"/>
    <property type="match status" value="1"/>
</dbReference>
<dbReference type="InterPro" id="IPR009057">
    <property type="entry name" value="Homeodomain-like_sf"/>
</dbReference>
<evidence type="ECO:0000256" key="4">
    <source>
        <dbReference type="ARBA" id="ARBA00023125"/>
    </source>
</evidence>
<keyword evidence="8" id="KW-1185">Reference proteome</keyword>
<dbReference type="InterPro" id="IPR027417">
    <property type="entry name" value="P-loop_NTPase"/>
</dbReference>
<comment type="caution">
    <text evidence="7">The sequence shown here is derived from an EMBL/GenBank/DDBJ whole genome shotgun (WGS) entry which is preliminary data.</text>
</comment>
<dbReference type="InterPro" id="IPR025944">
    <property type="entry name" value="Sigma_54_int_dom_CS"/>
</dbReference>
<dbReference type="Gene3D" id="1.10.8.60">
    <property type="match status" value="1"/>
</dbReference>
<keyword evidence="3" id="KW-0805">Transcription regulation</keyword>
<dbReference type="Gene3D" id="1.10.10.60">
    <property type="entry name" value="Homeodomain-like"/>
    <property type="match status" value="1"/>
</dbReference>
<dbReference type="RefSeq" id="WP_122922561.1">
    <property type="nucleotide sequence ID" value="NZ_RHHU01000003.1"/>
</dbReference>
<keyword evidence="5" id="KW-0804">Transcription</keyword>
<dbReference type="PROSITE" id="PS00688">
    <property type="entry name" value="SIGMA54_INTERACT_3"/>
    <property type="match status" value="1"/>
</dbReference>
<evidence type="ECO:0000256" key="2">
    <source>
        <dbReference type="ARBA" id="ARBA00022840"/>
    </source>
</evidence>
<feature type="domain" description="Sigma-54 factor interaction" evidence="6">
    <location>
        <begin position="146"/>
        <end position="374"/>
    </location>
</feature>
<dbReference type="CDD" id="cd00009">
    <property type="entry name" value="AAA"/>
    <property type="match status" value="1"/>
</dbReference>
<dbReference type="InterPro" id="IPR025943">
    <property type="entry name" value="Sigma_54_int_dom_ATP-bd_2"/>
</dbReference>
<dbReference type="GO" id="GO:0006355">
    <property type="term" value="P:regulation of DNA-templated transcription"/>
    <property type="evidence" value="ECO:0007669"/>
    <property type="project" value="InterPro"/>
</dbReference>
<proteinExistence type="predicted"/>
<dbReference type="PANTHER" id="PTHR32071">
    <property type="entry name" value="TRANSCRIPTIONAL REGULATORY PROTEIN"/>
    <property type="match status" value="1"/>
</dbReference>
<evidence type="ECO:0000256" key="3">
    <source>
        <dbReference type="ARBA" id="ARBA00023015"/>
    </source>
</evidence>
<name>A0A3M8DN91_9BACL</name>
<evidence type="ECO:0000313" key="8">
    <source>
        <dbReference type="Proteomes" id="UP000269573"/>
    </source>
</evidence>
<dbReference type="AlphaFoldDB" id="A0A3M8DN91"/>
<dbReference type="Gene3D" id="3.30.450.20">
    <property type="entry name" value="PAS domain"/>
    <property type="match status" value="1"/>
</dbReference>
<dbReference type="EMBL" id="RHHU01000003">
    <property type="protein sequence ID" value="RNB88457.1"/>
    <property type="molecule type" value="Genomic_DNA"/>
</dbReference>
<dbReference type="PROSITE" id="PS00676">
    <property type="entry name" value="SIGMA54_INTERACT_2"/>
    <property type="match status" value="1"/>
</dbReference>
<dbReference type="Pfam" id="PF25601">
    <property type="entry name" value="AAA_lid_14"/>
    <property type="match status" value="1"/>
</dbReference>
<dbReference type="Proteomes" id="UP000269573">
    <property type="component" value="Unassembled WGS sequence"/>
</dbReference>
<dbReference type="SUPFAM" id="SSF55785">
    <property type="entry name" value="PYP-like sensor domain (PAS domain)"/>
    <property type="match status" value="1"/>
</dbReference>
<dbReference type="InterPro" id="IPR003593">
    <property type="entry name" value="AAA+_ATPase"/>
</dbReference>
<dbReference type="PROSITE" id="PS50045">
    <property type="entry name" value="SIGMA54_INTERACT_4"/>
    <property type="match status" value="1"/>
</dbReference>